<dbReference type="InterPro" id="IPR043129">
    <property type="entry name" value="ATPase_NBD"/>
</dbReference>
<dbReference type="PANTHER" id="PTHR10196">
    <property type="entry name" value="SUGAR KINASE"/>
    <property type="match status" value="1"/>
</dbReference>
<sequence length="448" mass="48241">MLMIGLDIGTTSICGVLMDASSKQIVQAITKENRAALRSSHAWEFVQDPARIMDAILEIVSELSHSRAEIGGIGVTGQMHGILYVDQEGRAVSPLYTWQDQRGDLPYPGESAAYAEHLSRLTGYPLSTGYGMVTHVYNLMNGLVPKEAAALCTIADYAAMRLANRPSPLIDSTNAAALGLFDLKALKFDQAALAACRIDPAMIPEVAMSGSVIGHTADGVPVSCALGDNQASFLGSVQDVRSTLLLNIGTGAQLSAYIDEYVSVDGLDTRPFPGGGYLLVGASLSGGKSYSLLERFFREVCSMFVGYDGAELYEIMNRVAEEQADKEGAAVRVNTQFFGTRQNPLQRGSIADIGPDNFTVRNLVHGFLDGMIDELHRFYEAFPAPIRDRIRTLVASGNGIRRNPALRRKLEQVFGYSPTIPASREEASRGAALCAAVGFGKSADFFHL</sequence>
<dbReference type="GO" id="GO:0050277">
    <property type="term" value="F:sedoheptulokinase activity"/>
    <property type="evidence" value="ECO:0007669"/>
    <property type="project" value="TreeGrafter"/>
</dbReference>
<dbReference type="PANTHER" id="PTHR10196:SF67">
    <property type="entry name" value="SEDOHEPTULOKINASE"/>
    <property type="match status" value="1"/>
</dbReference>
<evidence type="ECO:0000259" key="4">
    <source>
        <dbReference type="Pfam" id="PF00370"/>
    </source>
</evidence>
<dbReference type="InterPro" id="IPR018484">
    <property type="entry name" value="FGGY_N"/>
</dbReference>
<dbReference type="PIRSF" id="PIRSF000538">
    <property type="entry name" value="GlpK"/>
    <property type="match status" value="1"/>
</dbReference>
<keyword evidence="2" id="KW-0808">Transferase</keyword>
<organism evidence="5 6">
    <name type="scientific">Cohnella pontilimi</name>
    <dbReference type="NCBI Taxonomy" id="2564100"/>
    <lineage>
        <taxon>Bacteria</taxon>
        <taxon>Bacillati</taxon>
        <taxon>Bacillota</taxon>
        <taxon>Bacilli</taxon>
        <taxon>Bacillales</taxon>
        <taxon>Paenibacillaceae</taxon>
        <taxon>Cohnella</taxon>
    </lineage>
</organism>
<dbReference type="GO" id="GO:0006071">
    <property type="term" value="P:glycerol metabolic process"/>
    <property type="evidence" value="ECO:0007669"/>
    <property type="project" value="TreeGrafter"/>
</dbReference>
<dbReference type="EMBL" id="SUPK01000002">
    <property type="protein sequence ID" value="TJY43571.1"/>
    <property type="molecule type" value="Genomic_DNA"/>
</dbReference>
<name>A0A4U0FFE0_9BACL</name>
<reference evidence="5 6" key="1">
    <citation type="submission" date="2019-04" db="EMBL/GenBank/DDBJ databases">
        <title>Cohnella sp. nov., isolated from soil.</title>
        <authorList>
            <person name="Kim W."/>
        </authorList>
    </citation>
    <scope>NUCLEOTIDE SEQUENCE [LARGE SCALE GENOMIC DNA]</scope>
    <source>
        <strain evidence="5 6">CAU 1483</strain>
    </source>
</reference>
<keyword evidence="6" id="KW-1185">Reference proteome</keyword>
<dbReference type="GO" id="GO:0005829">
    <property type="term" value="C:cytosol"/>
    <property type="evidence" value="ECO:0007669"/>
    <property type="project" value="TreeGrafter"/>
</dbReference>
<dbReference type="OrthoDB" id="8434698at2"/>
<protein>
    <recommendedName>
        <fullName evidence="4">Carbohydrate kinase FGGY N-terminal domain-containing protein</fullName>
    </recommendedName>
</protein>
<evidence type="ECO:0000256" key="2">
    <source>
        <dbReference type="ARBA" id="ARBA00022679"/>
    </source>
</evidence>
<dbReference type="InterPro" id="IPR000577">
    <property type="entry name" value="Carb_kinase_FGGY"/>
</dbReference>
<feature type="domain" description="Carbohydrate kinase FGGY N-terminal" evidence="4">
    <location>
        <begin position="2"/>
        <end position="235"/>
    </location>
</feature>
<accession>A0A4U0FFE0</accession>
<dbReference type="CDD" id="cd07777">
    <property type="entry name" value="ASKHA_NBD_FGGY_SHK"/>
    <property type="match status" value="1"/>
</dbReference>
<evidence type="ECO:0000256" key="1">
    <source>
        <dbReference type="ARBA" id="ARBA00009156"/>
    </source>
</evidence>
<gene>
    <name evidence="5" type="ORF">E5161_06775</name>
</gene>
<dbReference type="SUPFAM" id="SSF53067">
    <property type="entry name" value="Actin-like ATPase domain"/>
    <property type="match status" value="2"/>
</dbReference>
<proteinExistence type="inferred from homology"/>
<dbReference type="Gene3D" id="3.30.420.40">
    <property type="match status" value="2"/>
</dbReference>
<comment type="similarity">
    <text evidence="1">Belongs to the FGGY kinase family.</text>
</comment>
<evidence type="ECO:0000313" key="5">
    <source>
        <dbReference type="EMBL" id="TJY43571.1"/>
    </source>
</evidence>
<evidence type="ECO:0000256" key="3">
    <source>
        <dbReference type="ARBA" id="ARBA00022777"/>
    </source>
</evidence>
<dbReference type="AlphaFoldDB" id="A0A4U0FFE0"/>
<dbReference type="Proteomes" id="UP000309673">
    <property type="component" value="Unassembled WGS sequence"/>
</dbReference>
<comment type="caution">
    <text evidence="5">The sequence shown here is derived from an EMBL/GenBank/DDBJ whole genome shotgun (WGS) entry which is preliminary data.</text>
</comment>
<evidence type="ECO:0000313" key="6">
    <source>
        <dbReference type="Proteomes" id="UP000309673"/>
    </source>
</evidence>
<dbReference type="Pfam" id="PF00370">
    <property type="entry name" value="FGGY_N"/>
    <property type="match status" value="1"/>
</dbReference>
<keyword evidence="3" id="KW-0418">Kinase</keyword>